<keyword evidence="4" id="KW-1185">Reference proteome</keyword>
<dbReference type="EMBL" id="JAHWZY010000031">
    <property type="protein sequence ID" value="MEZ3181820.1"/>
    <property type="molecule type" value="Genomic_DNA"/>
</dbReference>
<dbReference type="Pfam" id="PF13546">
    <property type="entry name" value="DDE_5"/>
    <property type="match status" value="1"/>
</dbReference>
<feature type="region of interest" description="Disordered" evidence="1">
    <location>
        <begin position="121"/>
        <end position="152"/>
    </location>
</feature>
<evidence type="ECO:0000313" key="4">
    <source>
        <dbReference type="Proteomes" id="UP001567537"/>
    </source>
</evidence>
<gene>
    <name evidence="3" type="ORF">KYY02_25045</name>
</gene>
<dbReference type="InterPro" id="IPR039365">
    <property type="entry name" value="IS701-like"/>
</dbReference>
<sequence>MAYASSRERALIDRELYLPASWMDDRDRCRAAGIDDEICFATRNEHFGQMLQRAADAGVPFAWVTADETYGQVKHTRCWLEQRKATHVMATKVNDTVVTTGWAEARVDELIAALPRQRRKRLVSAQDQDATASETRRPDPDGVGHRTPAATSPCQCCCRNP</sequence>
<dbReference type="Proteomes" id="UP001567537">
    <property type="component" value="Unassembled WGS sequence"/>
</dbReference>
<feature type="compositionally biased region" description="Basic and acidic residues" evidence="1">
    <location>
        <begin position="134"/>
        <end position="144"/>
    </location>
</feature>
<reference evidence="3 4" key="1">
    <citation type="journal article" date="2021" name="Res Sq">
        <title>Streptomyces Pimoensis sp. nov., Isolated From the Taklimakan Desert in Xinjiang, China.</title>
        <authorList>
            <person name="Zhang P."/>
            <person name="Luo X."/>
            <person name="Luo X."/>
            <person name="Liu Z."/>
            <person name="Xia Z."/>
            <person name="Wan C."/>
            <person name="zhang L."/>
        </authorList>
    </citation>
    <scope>NUCLEOTIDE SEQUENCE [LARGE SCALE GENOMIC DNA]</scope>
    <source>
        <strain evidence="3 4">TRM75549</strain>
    </source>
</reference>
<evidence type="ECO:0000259" key="2">
    <source>
        <dbReference type="Pfam" id="PF13546"/>
    </source>
</evidence>
<comment type="caution">
    <text evidence="3">The sequence shown here is derived from an EMBL/GenBank/DDBJ whole genome shotgun (WGS) entry which is preliminary data.</text>
</comment>
<dbReference type="PANTHER" id="PTHR33627:SF1">
    <property type="entry name" value="TRANSPOSASE"/>
    <property type="match status" value="1"/>
</dbReference>
<proteinExistence type="predicted"/>
<evidence type="ECO:0000256" key="1">
    <source>
        <dbReference type="SAM" id="MobiDB-lite"/>
    </source>
</evidence>
<evidence type="ECO:0000313" key="3">
    <source>
        <dbReference type="EMBL" id="MEZ3181820.1"/>
    </source>
</evidence>
<name>A0ABV4J4G3_9ACTN</name>
<organism evidence="3 4">
    <name type="scientific">Streptomyces pimonensis</name>
    <dbReference type="NCBI Taxonomy" id="2860288"/>
    <lineage>
        <taxon>Bacteria</taxon>
        <taxon>Bacillati</taxon>
        <taxon>Actinomycetota</taxon>
        <taxon>Actinomycetes</taxon>
        <taxon>Kitasatosporales</taxon>
        <taxon>Streptomycetaceae</taxon>
        <taxon>Streptomyces</taxon>
    </lineage>
</organism>
<feature type="domain" description="Transposase IS701-like DDE" evidence="2">
    <location>
        <begin position="2"/>
        <end position="100"/>
    </location>
</feature>
<dbReference type="InterPro" id="IPR038721">
    <property type="entry name" value="IS701-like_DDE_dom"/>
</dbReference>
<accession>A0ABV4J4G3</accession>
<protein>
    <submittedName>
        <fullName evidence="3">Transposase</fullName>
    </submittedName>
</protein>
<dbReference type="PANTHER" id="PTHR33627">
    <property type="entry name" value="TRANSPOSASE"/>
    <property type="match status" value="1"/>
</dbReference>